<feature type="domain" description="Zinc finger LSD1-type" evidence="3">
    <location>
        <begin position="73"/>
        <end position="90"/>
    </location>
</feature>
<name>A0AAD9IJU7_PROWI</name>
<dbReference type="PANTHER" id="PTHR31747">
    <property type="entry name" value="PROTEIN LSD1"/>
    <property type="match status" value="1"/>
</dbReference>
<accession>A0AAD9IJU7</accession>
<evidence type="ECO:0000313" key="4">
    <source>
        <dbReference type="EMBL" id="KAK2078913.1"/>
    </source>
</evidence>
<feature type="domain" description="Zinc finger LSD1-type" evidence="3">
    <location>
        <begin position="97"/>
        <end position="120"/>
    </location>
</feature>
<feature type="domain" description="Zinc finger LSD1-type" evidence="3">
    <location>
        <begin position="22"/>
        <end position="46"/>
    </location>
</feature>
<dbReference type="InterPro" id="IPR040319">
    <property type="entry name" value="LSD1-like"/>
</dbReference>
<organism evidence="4 5">
    <name type="scientific">Prototheca wickerhamii</name>
    <dbReference type="NCBI Taxonomy" id="3111"/>
    <lineage>
        <taxon>Eukaryota</taxon>
        <taxon>Viridiplantae</taxon>
        <taxon>Chlorophyta</taxon>
        <taxon>core chlorophytes</taxon>
        <taxon>Trebouxiophyceae</taxon>
        <taxon>Chlorellales</taxon>
        <taxon>Chlorellaceae</taxon>
        <taxon>Prototheca</taxon>
    </lineage>
</organism>
<gene>
    <name evidence="4" type="ORF">QBZ16_002603</name>
</gene>
<dbReference type="AlphaFoldDB" id="A0AAD9IJU7"/>
<proteinExistence type="predicted"/>
<dbReference type="EMBL" id="JASFZW010000003">
    <property type="protein sequence ID" value="KAK2078913.1"/>
    <property type="molecule type" value="Genomic_DNA"/>
</dbReference>
<keyword evidence="5" id="KW-1185">Reference proteome</keyword>
<keyword evidence="2" id="KW-0539">Nucleus</keyword>
<evidence type="ECO:0000256" key="1">
    <source>
        <dbReference type="ARBA" id="ARBA00004123"/>
    </source>
</evidence>
<comment type="caution">
    <text evidence="4">The sequence shown here is derived from an EMBL/GenBank/DDBJ whole genome shotgun (WGS) entry which is preliminary data.</text>
</comment>
<reference evidence="4" key="1">
    <citation type="submission" date="2021-01" db="EMBL/GenBank/DDBJ databases">
        <authorList>
            <person name="Eckstrom K.M.E."/>
        </authorList>
    </citation>
    <scope>NUCLEOTIDE SEQUENCE</scope>
    <source>
        <strain evidence="4">UVCC 0001</strain>
    </source>
</reference>
<evidence type="ECO:0000313" key="5">
    <source>
        <dbReference type="Proteomes" id="UP001255856"/>
    </source>
</evidence>
<protein>
    <recommendedName>
        <fullName evidence="3">Zinc finger LSD1-type domain-containing protein</fullName>
    </recommendedName>
</protein>
<sequence>MSVPASYYAGFYSGPRRCHCTCGGCRTVLEYPQGARNVRCSVCGYINNVSMLWRGLTPAQEFARSRNLAQITCIGCRTTLLYPQGASAVQQWATLTCGGCRQPLTYASGAQFVRCAACQHTNRVPRRAGADTPAPAPQVKTVIVENPPTLDEHGNEIPQLVLGVTTIEEKKAASSAYI</sequence>
<dbReference type="InterPro" id="IPR005735">
    <property type="entry name" value="Znf_LSD1"/>
</dbReference>
<evidence type="ECO:0000259" key="3">
    <source>
        <dbReference type="Pfam" id="PF06943"/>
    </source>
</evidence>
<evidence type="ECO:0000256" key="2">
    <source>
        <dbReference type="ARBA" id="ARBA00023242"/>
    </source>
</evidence>
<dbReference type="GO" id="GO:0005634">
    <property type="term" value="C:nucleus"/>
    <property type="evidence" value="ECO:0007669"/>
    <property type="project" value="UniProtKB-SubCell"/>
</dbReference>
<dbReference type="NCBIfam" id="TIGR01053">
    <property type="entry name" value="LSD1"/>
    <property type="match status" value="3"/>
</dbReference>
<comment type="subcellular location">
    <subcellularLocation>
        <location evidence="1">Nucleus</location>
    </subcellularLocation>
</comment>
<dbReference type="Pfam" id="PF06943">
    <property type="entry name" value="zf-LSD1"/>
    <property type="match status" value="3"/>
</dbReference>
<dbReference type="Proteomes" id="UP001255856">
    <property type="component" value="Unassembled WGS sequence"/>
</dbReference>
<dbReference type="PANTHER" id="PTHR31747:SF3">
    <property type="entry name" value="PROTEIN LSD1"/>
    <property type="match status" value="1"/>
</dbReference>